<reference evidence="4" key="1">
    <citation type="journal article" date="2020" name="Nat. Commun.">
        <title>Genome sequence of the cluster root forming white lupin.</title>
        <authorList>
            <person name="Hufnagel B."/>
            <person name="Marques A."/>
            <person name="Soriano A."/>
            <person name="Marques L."/>
            <person name="Divol F."/>
            <person name="Doumas P."/>
            <person name="Sallet E."/>
            <person name="Mancinotti D."/>
            <person name="Carrere S."/>
            <person name="Marande W."/>
            <person name="Arribat S."/>
            <person name="Keller J."/>
            <person name="Huneau C."/>
            <person name="Blein T."/>
            <person name="Aime D."/>
            <person name="Laguerre M."/>
            <person name="Taylor J."/>
            <person name="Schubert V."/>
            <person name="Nelson M."/>
            <person name="Geu-Flores F."/>
            <person name="Crespi M."/>
            <person name="Gallardo-Guerrero K."/>
            <person name="Delaux P.-M."/>
            <person name="Salse J."/>
            <person name="Berges H."/>
            <person name="Guyot R."/>
            <person name="Gouzy J."/>
            <person name="Peret B."/>
        </authorList>
    </citation>
    <scope>NUCLEOTIDE SEQUENCE [LARGE SCALE GENOMIC DNA]</scope>
    <source>
        <strain evidence="4">cv. Amiga</strain>
    </source>
</reference>
<dbReference type="InterPro" id="IPR016087">
    <property type="entry name" value="Chalcone_isomerase"/>
</dbReference>
<organism evidence="3 4">
    <name type="scientific">Lupinus albus</name>
    <name type="common">White lupine</name>
    <name type="synonym">Lupinus termis</name>
    <dbReference type="NCBI Taxonomy" id="3870"/>
    <lineage>
        <taxon>Eukaryota</taxon>
        <taxon>Viridiplantae</taxon>
        <taxon>Streptophyta</taxon>
        <taxon>Embryophyta</taxon>
        <taxon>Tracheophyta</taxon>
        <taxon>Spermatophyta</taxon>
        <taxon>Magnoliopsida</taxon>
        <taxon>eudicotyledons</taxon>
        <taxon>Gunneridae</taxon>
        <taxon>Pentapetalae</taxon>
        <taxon>rosids</taxon>
        <taxon>fabids</taxon>
        <taxon>Fabales</taxon>
        <taxon>Fabaceae</taxon>
        <taxon>Papilionoideae</taxon>
        <taxon>50 kb inversion clade</taxon>
        <taxon>genistoids sensu lato</taxon>
        <taxon>core genistoids</taxon>
        <taxon>Genisteae</taxon>
        <taxon>Lupinus</taxon>
    </lineage>
</organism>
<dbReference type="InterPro" id="IPR016088">
    <property type="entry name" value="Chalcone_isomerase_3-sand"/>
</dbReference>
<gene>
    <name evidence="3" type="ORF">Lalb_Chr01g0016241</name>
</gene>
<protein>
    <recommendedName>
        <fullName evidence="2">Chalcone-flavonone isomerase family protein</fullName>
    </recommendedName>
</protein>
<evidence type="ECO:0000256" key="1">
    <source>
        <dbReference type="ARBA" id="ARBA00007166"/>
    </source>
</evidence>
<dbReference type="GO" id="GO:0009570">
    <property type="term" value="C:chloroplast stroma"/>
    <property type="evidence" value="ECO:0007669"/>
    <property type="project" value="TreeGrafter"/>
</dbReference>
<dbReference type="InterPro" id="IPR036298">
    <property type="entry name" value="Chalcone_isomerase_sf"/>
</dbReference>
<dbReference type="OrthoDB" id="18193at2759"/>
<dbReference type="SUPFAM" id="SSF54626">
    <property type="entry name" value="Chalcone isomerase"/>
    <property type="match status" value="1"/>
</dbReference>
<comment type="similarity">
    <text evidence="1 2">Belongs to the chalcone isomerase family.</text>
</comment>
<keyword evidence="4" id="KW-1185">Reference proteome</keyword>
<evidence type="ECO:0000313" key="4">
    <source>
        <dbReference type="Proteomes" id="UP000447434"/>
    </source>
</evidence>
<dbReference type="GO" id="GO:0016872">
    <property type="term" value="F:intramolecular lyase activity"/>
    <property type="evidence" value="ECO:0007669"/>
    <property type="project" value="InterPro"/>
</dbReference>
<dbReference type="EMBL" id="WOCE01000001">
    <property type="protein sequence ID" value="KAE9621574.1"/>
    <property type="molecule type" value="Genomic_DNA"/>
</dbReference>
<dbReference type="PANTHER" id="PTHR47698:SF2">
    <property type="entry name" value="FATTY-ACID-BINDING PROTEIN 3, CHLOROPLASTIC"/>
    <property type="match status" value="1"/>
</dbReference>
<evidence type="ECO:0000313" key="3">
    <source>
        <dbReference type="EMBL" id="KAE9621574.1"/>
    </source>
</evidence>
<dbReference type="Gene3D" id="3.50.70.10">
    <property type="match status" value="1"/>
</dbReference>
<accession>A0A6A5PLS4</accession>
<comment type="caution">
    <text evidence="3">The sequence shown here is derived from an EMBL/GenBank/DDBJ whole genome shotgun (WGS) entry which is preliminary data.</text>
</comment>
<dbReference type="UniPathway" id="UPA00154"/>
<dbReference type="AlphaFoldDB" id="A0A6A5PLS4"/>
<sequence length="288" mass="31121">MFGTMAASTTLSLSPSINSSTFNFHHRIVFHKRISNSTLSFNHSHCFSLSSPSLMHFSSQNNNSTRHTHFFAAVASSSAANAEYVVEPITNVKFQKSLSLPGCADSLVLFGTGYREKVFAIIGVKVYAAGLYINQTIISELNAWKGQSKDMIQGNSSLFKTISQSSLEKSLQIILVRDVDGKTFWGALNDAVSPRIAEPTTIDETALSTLSRTFLEKPLKKGTFIFLTWVNPSKLLVSISSNVVPSTVDATIESANVSSAIFDVFLGDGPISPSLKASVANGLSKVLK</sequence>
<dbReference type="PANTHER" id="PTHR47698">
    <property type="entry name" value="FATTY-ACID-BINDING PROTEIN 3, CHLOROPLASTIC"/>
    <property type="match status" value="1"/>
</dbReference>
<dbReference type="Pfam" id="PF02431">
    <property type="entry name" value="Chalcone"/>
    <property type="match status" value="1"/>
</dbReference>
<dbReference type="Proteomes" id="UP000447434">
    <property type="component" value="Chromosome 1"/>
</dbReference>
<dbReference type="Gene3D" id="1.10.890.20">
    <property type="match status" value="1"/>
</dbReference>
<dbReference type="GO" id="GO:0009813">
    <property type="term" value="P:flavonoid biosynthetic process"/>
    <property type="evidence" value="ECO:0007669"/>
    <property type="project" value="UniProtKB-UniPathway"/>
</dbReference>
<evidence type="ECO:0000256" key="2">
    <source>
        <dbReference type="RuleBase" id="RU361158"/>
    </source>
</evidence>
<proteinExistence type="inferred from homology"/>
<dbReference type="GO" id="GO:0005504">
    <property type="term" value="F:fatty acid binding"/>
    <property type="evidence" value="ECO:0007669"/>
    <property type="project" value="TreeGrafter"/>
</dbReference>
<dbReference type="InterPro" id="IPR016089">
    <property type="entry name" value="Chalcone_isomerase_bundle_sf"/>
</dbReference>
<dbReference type="GO" id="GO:0006631">
    <property type="term" value="P:fatty acid metabolic process"/>
    <property type="evidence" value="ECO:0007669"/>
    <property type="project" value="TreeGrafter"/>
</dbReference>
<name>A0A6A5PLS4_LUPAL</name>
<keyword evidence="3" id="KW-0413">Isomerase</keyword>